<evidence type="ECO:0000259" key="13">
    <source>
        <dbReference type="Pfam" id="PF04452"/>
    </source>
</evidence>
<dbReference type="PANTHER" id="PTHR30027">
    <property type="entry name" value="RIBOSOMAL RNA SMALL SUBUNIT METHYLTRANSFERASE E"/>
    <property type="match status" value="1"/>
</dbReference>
<comment type="catalytic activity">
    <reaction evidence="11 12">
        <text>uridine(1498) in 16S rRNA + S-adenosyl-L-methionine = N(3)-methyluridine(1498) in 16S rRNA + S-adenosyl-L-homocysteine + H(+)</text>
        <dbReference type="Rhea" id="RHEA:42920"/>
        <dbReference type="Rhea" id="RHEA-COMP:10283"/>
        <dbReference type="Rhea" id="RHEA-COMP:10284"/>
        <dbReference type="ChEBI" id="CHEBI:15378"/>
        <dbReference type="ChEBI" id="CHEBI:57856"/>
        <dbReference type="ChEBI" id="CHEBI:59789"/>
        <dbReference type="ChEBI" id="CHEBI:65315"/>
        <dbReference type="ChEBI" id="CHEBI:74502"/>
        <dbReference type="EC" id="2.1.1.193"/>
    </reaction>
</comment>
<accession>S0K7L1</accession>
<dbReference type="OrthoDB" id="9815641at2"/>
<dbReference type="InterPro" id="IPR006700">
    <property type="entry name" value="RsmE"/>
</dbReference>
<evidence type="ECO:0000256" key="5">
    <source>
        <dbReference type="ARBA" id="ARBA00022490"/>
    </source>
</evidence>
<dbReference type="CDD" id="cd18084">
    <property type="entry name" value="RsmE-like"/>
    <property type="match status" value="1"/>
</dbReference>
<dbReference type="InterPro" id="IPR046886">
    <property type="entry name" value="RsmE_MTase_dom"/>
</dbReference>
<evidence type="ECO:0000313" key="15">
    <source>
        <dbReference type="EMBL" id="EOW80363.1"/>
    </source>
</evidence>
<dbReference type="NCBIfam" id="NF008691">
    <property type="entry name" value="PRK11713.1-4"/>
    <property type="match status" value="1"/>
</dbReference>
<comment type="caution">
    <text evidence="15">The sequence shown here is derived from an EMBL/GenBank/DDBJ whole genome shotgun (WGS) entry which is preliminary data.</text>
</comment>
<comment type="similarity">
    <text evidence="2 12">Belongs to the RNA methyltransferase RsmE family.</text>
</comment>
<evidence type="ECO:0000256" key="2">
    <source>
        <dbReference type="ARBA" id="ARBA00005528"/>
    </source>
</evidence>
<evidence type="ECO:0000256" key="4">
    <source>
        <dbReference type="ARBA" id="ARBA00013673"/>
    </source>
</evidence>
<feature type="domain" description="Ribosomal RNA small subunit methyltransferase E methyltransferase" evidence="13">
    <location>
        <begin position="72"/>
        <end position="242"/>
    </location>
</feature>
<protein>
    <recommendedName>
        <fullName evidence="4 12">Ribosomal RNA small subunit methyltransferase E</fullName>
        <ecNumber evidence="3 12">2.1.1.193</ecNumber>
    </recommendedName>
</protein>
<dbReference type="Gene3D" id="3.40.1280.10">
    <property type="match status" value="1"/>
</dbReference>
<gene>
    <name evidence="15" type="ORF">I568_02063</name>
</gene>
<evidence type="ECO:0000256" key="9">
    <source>
        <dbReference type="ARBA" id="ARBA00022691"/>
    </source>
</evidence>
<dbReference type="PIRSF" id="PIRSF015601">
    <property type="entry name" value="MTase_slr0722"/>
    <property type="match status" value="1"/>
</dbReference>
<dbReference type="InterPro" id="IPR046887">
    <property type="entry name" value="RsmE_PUA-like"/>
</dbReference>
<dbReference type="PANTHER" id="PTHR30027:SF3">
    <property type="entry name" value="16S RRNA (URACIL(1498)-N(3))-METHYLTRANSFERASE"/>
    <property type="match status" value="1"/>
</dbReference>
<dbReference type="GO" id="GO:0070042">
    <property type="term" value="F:rRNA (uridine-N3-)-methyltransferase activity"/>
    <property type="evidence" value="ECO:0007669"/>
    <property type="project" value="TreeGrafter"/>
</dbReference>
<dbReference type="eggNOG" id="COG1385">
    <property type="taxonomic scope" value="Bacteria"/>
</dbReference>
<dbReference type="GO" id="GO:0070475">
    <property type="term" value="P:rRNA base methylation"/>
    <property type="evidence" value="ECO:0007669"/>
    <property type="project" value="TreeGrafter"/>
</dbReference>
<comment type="subcellular location">
    <subcellularLocation>
        <location evidence="1 12">Cytoplasm</location>
    </subcellularLocation>
</comment>
<dbReference type="RefSeq" id="WP_016183588.1">
    <property type="nucleotide sequence ID" value="NZ_JXKI01000011.1"/>
</dbReference>
<dbReference type="EC" id="2.1.1.193" evidence="3 12"/>
<dbReference type="GO" id="GO:0005737">
    <property type="term" value="C:cytoplasm"/>
    <property type="evidence" value="ECO:0007669"/>
    <property type="project" value="UniProtKB-SubCell"/>
</dbReference>
<evidence type="ECO:0000259" key="14">
    <source>
        <dbReference type="Pfam" id="PF20260"/>
    </source>
</evidence>
<keyword evidence="5 12" id="KW-0963">Cytoplasm</keyword>
<evidence type="ECO:0000256" key="1">
    <source>
        <dbReference type="ARBA" id="ARBA00004496"/>
    </source>
</evidence>
<dbReference type="AlphaFoldDB" id="S0K7L1"/>
<dbReference type="SUPFAM" id="SSF75217">
    <property type="entry name" value="alpha/beta knot"/>
    <property type="match status" value="1"/>
</dbReference>
<evidence type="ECO:0000256" key="11">
    <source>
        <dbReference type="ARBA" id="ARBA00047944"/>
    </source>
</evidence>
<dbReference type="Pfam" id="PF20260">
    <property type="entry name" value="PUA_4"/>
    <property type="match status" value="1"/>
</dbReference>
<keyword evidence="16" id="KW-1185">Reference proteome</keyword>
<evidence type="ECO:0000256" key="10">
    <source>
        <dbReference type="ARBA" id="ARBA00025699"/>
    </source>
</evidence>
<evidence type="ECO:0000256" key="3">
    <source>
        <dbReference type="ARBA" id="ARBA00012328"/>
    </source>
</evidence>
<dbReference type="PATRIC" id="fig|1121865.3.peg.1412"/>
<evidence type="ECO:0000256" key="6">
    <source>
        <dbReference type="ARBA" id="ARBA00022552"/>
    </source>
</evidence>
<evidence type="ECO:0000256" key="12">
    <source>
        <dbReference type="PIRNR" id="PIRNR015601"/>
    </source>
</evidence>
<keyword evidence="7 12" id="KW-0489">Methyltransferase</keyword>
<dbReference type="Proteomes" id="UP000014113">
    <property type="component" value="Unassembled WGS sequence"/>
</dbReference>
<keyword evidence="6 12" id="KW-0698">rRNA processing</keyword>
<dbReference type="EMBL" id="ASWJ01000009">
    <property type="protein sequence ID" value="EOW80363.1"/>
    <property type="molecule type" value="Genomic_DNA"/>
</dbReference>
<evidence type="ECO:0000313" key="16">
    <source>
        <dbReference type="Proteomes" id="UP000014113"/>
    </source>
</evidence>
<proteinExistence type="inferred from homology"/>
<dbReference type="STRING" id="1121865.OMW_01449"/>
<comment type="function">
    <text evidence="10 12">Specifically methylates the N3 position of the uracil ring of uridine 1498 (m3U1498) in 16S rRNA. Acts on the fully assembled 30S ribosomal subunit.</text>
</comment>
<feature type="domain" description="Ribosomal RNA small subunit methyltransferase E PUA-like" evidence="14">
    <location>
        <begin position="23"/>
        <end position="64"/>
    </location>
</feature>
<keyword evidence="9 12" id="KW-0949">S-adenosyl-L-methionine</keyword>
<dbReference type="Pfam" id="PF04452">
    <property type="entry name" value="Methyltrans_RNA"/>
    <property type="match status" value="1"/>
</dbReference>
<keyword evidence="8 12" id="KW-0808">Transferase</keyword>
<dbReference type="InterPro" id="IPR015947">
    <property type="entry name" value="PUA-like_sf"/>
</dbReference>
<organism evidence="15 16">
    <name type="scientific">Enterococcus columbae DSM 7374 = ATCC 51263</name>
    <dbReference type="NCBI Taxonomy" id="1121865"/>
    <lineage>
        <taxon>Bacteria</taxon>
        <taxon>Bacillati</taxon>
        <taxon>Bacillota</taxon>
        <taxon>Bacilli</taxon>
        <taxon>Lactobacillales</taxon>
        <taxon>Enterococcaceae</taxon>
        <taxon>Enterococcus</taxon>
    </lineage>
</organism>
<sequence>MQRYFFNEPYQNQSCFEATAEMYHHMVHVMRMQVGDEVYLAFTNQQVIIAEIVEITAQTLWLKEVAKESQQKELPIEITIASGYPKGDKLEWIVQKGTELGAHQFIGFPASSSVVKWDAKKLAKKAQRLTKIAQEAAEQSHRQVVPTIQLLDQKVSLERQLADYDMVLVAYEESAKQGEKAMLAQVFNQLTTNQRLLVIFGPEGGLTPQEVDQFEEKGAVLCGLGPRILRTETAPLYLLAAASYHFELNG</sequence>
<dbReference type="FunFam" id="3.40.1280.10:FF:000020">
    <property type="entry name" value="Ribosomal RNA small subunit methyltransferase E"/>
    <property type="match status" value="1"/>
</dbReference>
<dbReference type="SUPFAM" id="SSF88697">
    <property type="entry name" value="PUA domain-like"/>
    <property type="match status" value="1"/>
</dbReference>
<dbReference type="InterPro" id="IPR029026">
    <property type="entry name" value="tRNA_m1G_MTases_N"/>
</dbReference>
<dbReference type="NCBIfam" id="TIGR00046">
    <property type="entry name" value="RsmE family RNA methyltransferase"/>
    <property type="match status" value="1"/>
</dbReference>
<evidence type="ECO:0000256" key="7">
    <source>
        <dbReference type="ARBA" id="ARBA00022603"/>
    </source>
</evidence>
<evidence type="ECO:0000256" key="8">
    <source>
        <dbReference type="ARBA" id="ARBA00022679"/>
    </source>
</evidence>
<reference evidence="15 16" key="1">
    <citation type="submission" date="2013-03" db="EMBL/GenBank/DDBJ databases">
        <title>The Genome Sequence of Enterococcus columbae ATCC_51263 (PacBio/Illumina hybrid assembly).</title>
        <authorList>
            <consortium name="The Broad Institute Genomics Platform"/>
            <consortium name="The Broad Institute Genome Sequencing Center for Infectious Disease"/>
            <person name="Earl A."/>
            <person name="Russ C."/>
            <person name="Gilmore M."/>
            <person name="Surin D."/>
            <person name="Walker B."/>
            <person name="Young S."/>
            <person name="Zeng Q."/>
            <person name="Gargeya S."/>
            <person name="Fitzgerald M."/>
            <person name="Haas B."/>
            <person name="Abouelleil A."/>
            <person name="Allen A.W."/>
            <person name="Alvarado L."/>
            <person name="Arachchi H.M."/>
            <person name="Berlin A.M."/>
            <person name="Chapman S.B."/>
            <person name="Gainer-Dewar J."/>
            <person name="Goldberg J."/>
            <person name="Griggs A."/>
            <person name="Gujja S."/>
            <person name="Hansen M."/>
            <person name="Howarth C."/>
            <person name="Imamovic A."/>
            <person name="Ireland A."/>
            <person name="Larimer J."/>
            <person name="McCowan C."/>
            <person name="Murphy C."/>
            <person name="Pearson M."/>
            <person name="Poon T.W."/>
            <person name="Priest M."/>
            <person name="Roberts A."/>
            <person name="Saif S."/>
            <person name="Shea T."/>
            <person name="Sisk P."/>
            <person name="Sykes S."/>
            <person name="Wortman J."/>
            <person name="Nusbaum C."/>
            <person name="Birren B."/>
        </authorList>
    </citation>
    <scope>NUCLEOTIDE SEQUENCE [LARGE SCALE GENOMIC DNA]</scope>
    <source>
        <strain evidence="15 16">ATCC 51263</strain>
    </source>
</reference>
<dbReference type="InterPro" id="IPR029028">
    <property type="entry name" value="Alpha/beta_knot_MTases"/>
</dbReference>
<name>S0K7L1_9ENTE</name>